<sequence length="1128" mass="125234">MMRDGLNSLGEVHGGDLNLVSGITPDKANDVQDNSFFNLNNPTEKDRFHWNWSYEANSTKNPQYKYTFPGGQAWMRLHKPKVRAWLGFSMNLTSHMPDITQPPHEKVDIAIQSFADLDLDIGTAADFDKDSSSSVLHNMLDVFPIPILSKLKTDTEMFMRPFTFHIGSTPITVTPGWSINMKIFHIGKLKGTMRVGLATKLLTRGVMHFDTTFGEQHHFEVEMKNVNFTSPAWMLFTKHFQLGVEFEPNVWMKGAFGILHDVEFGFGLRPYFNMSIMEEDKGDGSDTEELAIYPYLLVGLPPGHCYALKISANGQYKTTACQLSLGGVIRFQNKLEIFEFGLTSEKKLLTDPIQVDILKNGEEIVATGEVVCLKVENGRCHPHPTKVHMEVEGEEVVAHLGIYFQENALAQLEINMQSMTVRVTLWTVSSQAEEFQELVSNEQAEGNLQLCFCHDGREDCFRLDPKFPGANTLFTSNTIWEAGPVFTELWVTKPASSSFSHDPSQNDERLQNKVFIRGASGKLLCKGVLLQTQVEEEKPIKSIEDLESKRKDAMQTIPTQVMLVDAANPSKEVGSAQIELDMMPAQYGAMWIQPFEGDRFVVGLSYTFAWSTHGAVEGDSYAFTIALHEVSGEQCAGLGKQLSTEDFKVKCSKDPRVKVHRFGGSHLPCVFERQVVCPQEAAGKTVIALAKWYDAAYYMHRMASNAFRCEANTGRRLNATVAKAAAQVARNDESVGFGFESQGHKEGLSPEARAAFEDLAKHCHERPLKYSIGAGVNYIQLVKNMPYAGGGGVGSSSDASNPMGGHFMPDGSYISNPYPIWSLGQDEENRKRLSDLLPESVCIGGMCEGMMLGCQKRNVRPINIPKVCYKFNRTFNWIPHVGPSARHVIAYGLMILPSAVKEAGIEAQQIEKALQTNQSQPLQALTEDLGKIFQPEQARRLLQEAFPTPAGGEFKEETLDDMEDDWSKHGSYDEMIVEITEPMHYPITDAVMQYLLSADAFRGLEDGREATHGPIKIIGYELLDSAGVAAKRAKRRRRAESDLHHKARMIPLGKDQPLQTVQSVAEASSELWSSSRGREPPGLVQSQTGPGSFGLFAAGAALLLLIAVARRRQGYSALTSQPEAEICA</sequence>
<evidence type="ECO:0000256" key="1">
    <source>
        <dbReference type="SAM" id="Phobius"/>
    </source>
</evidence>
<comment type="caution">
    <text evidence="2">The sequence shown here is derived from an EMBL/GenBank/DDBJ whole genome shotgun (WGS) entry which is preliminary data.</text>
</comment>
<keyword evidence="1" id="KW-0812">Transmembrane</keyword>
<accession>A0A812KVV6</accession>
<dbReference type="AlphaFoldDB" id="A0A812KVV6"/>
<name>A0A812KVV6_SYMPI</name>
<evidence type="ECO:0000313" key="2">
    <source>
        <dbReference type="EMBL" id="CAE7237141.1"/>
    </source>
</evidence>
<keyword evidence="3" id="KW-1185">Reference proteome</keyword>
<proteinExistence type="predicted"/>
<reference evidence="2" key="1">
    <citation type="submission" date="2021-02" db="EMBL/GenBank/DDBJ databases">
        <authorList>
            <person name="Dougan E. K."/>
            <person name="Rhodes N."/>
            <person name="Thang M."/>
            <person name="Chan C."/>
        </authorList>
    </citation>
    <scope>NUCLEOTIDE SEQUENCE</scope>
</reference>
<protein>
    <submittedName>
        <fullName evidence="2">Uncharacterized protein</fullName>
    </submittedName>
</protein>
<organism evidence="2 3">
    <name type="scientific">Symbiodinium pilosum</name>
    <name type="common">Dinoflagellate</name>
    <dbReference type="NCBI Taxonomy" id="2952"/>
    <lineage>
        <taxon>Eukaryota</taxon>
        <taxon>Sar</taxon>
        <taxon>Alveolata</taxon>
        <taxon>Dinophyceae</taxon>
        <taxon>Suessiales</taxon>
        <taxon>Symbiodiniaceae</taxon>
        <taxon>Symbiodinium</taxon>
    </lineage>
</organism>
<feature type="transmembrane region" description="Helical" evidence="1">
    <location>
        <begin position="1091"/>
        <end position="1109"/>
    </location>
</feature>
<dbReference type="OrthoDB" id="413712at2759"/>
<keyword evidence="1" id="KW-0472">Membrane</keyword>
<gene>
    <name evidence="2" type="ORF">SPIL2461_LOCUS3902</name>
</gene>
<evidence type="ECO:0000313" key="3">
    <source>
        <dbReference type="Proteomes" id="UP000649617"/>
    </source>
</evidence>
<dbReference type="EMBL" id="CAJNIZ010004906">
    <property type="protein sequence ID" value="CAE7237141.1"/>
    <property type="molecule type" value="Genomic_DNA"/>
</dbReference>
<keyword evidence="1" id="KW-1133">Transmembrane helix</keyword>
<dbReference type="Proteomes" id="UP000649617">
    <property type="component" value="Unassembled WGS sequence"/>
</dbReference>